<accession>A0AAW9CUW1</accession>
<dbReference type="AlphaFoldDB" id="A0AAW9CUW1"/>
<sequence>MGRDQHAQAKRRTPPPSPETPNRRGHAPRSLRSRHLVLHESPRI</sequence>
<feature type="region of interest" description="Disordered" evidence="1">
    <location>
        <begin position="1"/>
        <end position="44"/>
    </location>
</feature>
<evidence type="ECO:0000256" key="1">
    <source>
        <dbReference type="SAM" id="MobiDB-lite"/>
    </source>
</evidence>
<gene>
    <name evidence="2" type="ORF">C7S16_4866</name>
</gene>
<organism evidence="2 3">
    <name type="scientific">Burkholderia thailandensis</name>
    <dbReference type="NCBI Taxonomy" id="57975"/>
    <lineage>
        <taxon>Bacteria</taxon>
        <taxon>Pseudomonadati</taxon>
        <taxon>Pseudomonadota</taxon>
        <taxon>Betaproteobacteria</taxon>
        <taxon>Burkholderiales</taxon>
        <taxon>Burkholderiaceae</taxon>
        <taxon>Burkholderia</taxon>
        <taxon>pseudomallei group</taxon>
    </lineage>
</organism>
<comment type="caution">
    <text evidence="2">The sequence shown here is derived from an EMBL/GenBank/DDBJ whole genome shotgun (WGS) entry which is preliminary data.</text>
</comment>
<feature type="compositionally biased region" description="Basic residues" evidence="1">
    <location>
        <begin position="23"/>
        <end position="36"/>
    </location>
</feature>
<name>A0AAW9CUW1_BURTH</name>
<evidence type="ECO:0000313" key="2">
    <source>
        <dbReference type="EMBL" id="MDW9253701.1"/>
    </source>
</evidence>
<protein>
    <submittedName>
        <fullName evidence="2">Uncharacterized protein</fullName>
    </submittedName>
</protein>
<dbReference type="Proteomes" id="UP001272137">
    <property type="component" value="Unassembled WGS sequence"/>
</dbReference>
<evidence type="ECO:0000313" key="3">
    <source>
        <dbReference type="Proteomes" id="UP001272137"/>
    </source>
</evidence>
<reference evidence="2" key="1">
    <citation type="submission" date="2018-08" db="EMBL/GenBank/DDBJ databases">
        <title>Identification of Burkholderia cepacia strains that express a Burkholderia pseudomallei-like capsular polysaccharide.</title>
        <authorList>
            <person name="Burtnick M.N."/>
            <person name="Vongsouvath M."/>
            <person name="Newton P."/>
            <person name="Wuthiekanun V."/>
            <person name="Limmathurotsakul D."/>
            <person name="Brett P.J."/>
            <person name="Chantratita N."/>
            <person name="Dance D.A."/>
        </authorList>
    </citation>
    <scope>NUCLEOTIDE SEQUENCE</scope>
    <source>
        <strain evidence="2">SBXCC001</strain>
    </source>
</reference>
<proteinExistence type="predicted"/>
<dbReference type="EMBL" id="QXCT01000001">
    <property type="protein sequence ID" value="MDW9253701.1"/>
    <property type="molecule type" value="Genomic_DNA"/>
</dbReference>